<dbReference type="EMBL" id="JAYWIO010000003">
    <property type="protein sequence ID" value="KAK7276965.1"/>
    <property type="molecule type" value="Genomic_DNA"/>
</dbReference>
<dbReference type="AlphaFoldDB" id="A0AAN9FJC0"/>
<evidence type="ECO:0000313" key="2">
    <source>
        <dbReference type="Proteomes" id="UP001372338"/>
    </source>
</evidence>
<comment type="caution">
    <text evidence="1">The sequence shown here is derived from an EMBL/GenBank/DDBJ whole genome shotgun (WGS) entry which is preliminary data.</text>
</comment>
<gene>
    <name evidence="1" type="ORF">RIF29_18114</name>
</gene>
<reference evidence="1 2" key="1">
    <citation type="submission" date="2024-01" db="EMBL/GenBank/DDBJ databases">
        <title>The genomes of 5 underutilized Papilionoideae crops provide insights into root nodulation and disease resistanc.</title>
        <authorList>
            <person name="Yuan L."/>
        </authorList>
    </citation>
    <scope>NUCLEOTIDE SEQUENCE [LARGE SCALE GENOMIC DNA]</scope>
    <source>
        <strain evidence="1">ZHUSHIDOU_FW_LH</strain>
        <tissue evidence="1">Leaf</tissue>
    </source>
</reference>
<evidence type="ECO:0000313" key="1">
    <source>
        <dbReference type="EMBL" id="KAK7276965.1"/>
    </source>
</evidence>
<dbReference type="Proteomes" id="UP001372338">
    <property type="component" value="Unassembled WGS sequence"/>
</dbReference>
<name>A0AAN9FJC0_CROPI</name>
<sequence>MGMHKGMLISPCEKASPPPPLSTYLSYSLHHHHLLAILYMVQLLHMRQAKASALLAPTALGAQWLSILSSTVVAVAVAVV</sequence>
<accession>A0AAN9FJC0</accession>
<proteinExistence type="predicted"/>
<organism evidence="1 2">
    <name type="scientific">Crotalaria pallida</name>
    <name type="common">Smooth rattlebox</name>
    <name type="synonym">Crotalaria striata</name>
    <dbReference type="NCBI Taxonomy" id="3830"/>
    <lineage>
        <taxon>Eukaryota</taxon>
        <taxon>Viridiplantae</taxon>
        <taxon>Streptophyta</taxon>
        <taxon>Embryophyta</taxon>
        <taxon>Tracheophyta</taxon>
        <taxon>Spermatophyta</taxon>
        <taxon>Magnoliopsida</taxon>
        <taxon>eudicotyledons</taxon>
        <taxon>Gunneridae</taxon>
        <taxon>Pentapetalae</taxon>
        <taxon>rosids</taxon>
        <taxon>fabids</taxon>
        <taxon>Fabales</taxon>
        <taxon>Fabaceae</taxon>
        <taxon>Papilionoideae</taxon>
        <taxon>50 kb inversion clade</taxon>
        <taxon>genistoids sensu lato</taxon>
        <taxon>core genistoids</taxon>
        <taxon>Crotalarieae</taxon>
        <taxon>Crotalaria</taxon>
    </lineage>
</organism>
<keyword evidence="2" id="KW-1185">Reference proteome</keyword>
<protein>
    <submittedName>
        <fullName evidence="1">Uncharacterized protein</fullName>
    </submittedName>
</protein>